<dbReference type="PROSITE" id="PS50835">
    <property type="entry name" value="IG_LIKE"/>
    <property type="match status" value="1"/>
</dbReference>
<evidence type="ECO:0000259" key="5">
    <source>
        <dbReference type="PROSITE" id="PS50835"/>
    </source>
</evidence>
<proteinExistence type="predicted"/>
<dbReference type="InterPro" id="IPR050671">
    <property type="entry name" value="CD300_family_receptors"/>
</dbReference>
<dbReference type="PANTHER" id="PTHR11860">
    <property type="entry name" value="POLYMERIC-IMMUNOGLOBULIN RECEPTOR"/>
    <property type="match status" value="1"/>
</dbReference>
<dbReference type="GeneTree" id="ENSGT00940000159622"/>
<evidence type="ECO:0000313" key="6">
    <source>
        <dbReference type="Ensembl" id="ENSCPBP00000041033.1"/>
    </source>
</evidence>
<dbReference type="SUPFAM" id="SSF48726">
    <property type="entry name" value="Immunoglobulin"/>
    <property type="match status" value="1"/>
</dbReference>
<accession>A0A8C3IYS5</accession>
<dbReference type="Ensembl" id="ENSCPBT00000048071.1">
    <property type="protein sequence ID" value="ENSCPBP00000041033.1"/>
    <property type="gene ID" value="ENSCPBG00000028168.1"/>
</dbReference>
<comment type="subcellular location">
    <subcellularLocation>
        <location evidence="1">Membrane</location>
    </subcellularLocation>
</comment>
<protein>
    <recommendedName>
        <fullName evidence="5">Ig-like domain-containing protein</fullName>
    </recommendedName>
</protein>
<feature type="chain" id="PRO_5034974347" description="Ig-like domain-containing protein" evidence="4">
    <location>
        <begin position="18"/>
        <end position="147"/>
    </location>
</feature>
<name>A0A8C3IYS5_CHRPI</name>
<evidence type="ECO:0000256" key="3">
    <source>
        <dbReference type="ARBA" id="ARBA00023136"/>
    </source>
</evidence>
<dbReference type="GO" id="GO:0004888">
    <property type="term" value="F:transmembrane signaling receptor activity"/>
    <property type="evidence" value="ECO:0007669"/>
    <property type="project" value="TreeGrafter"/>
</dbReference>
<dbReference type="OMA" id="GFRIHIT"/>
<keyword evidence="4" id="KW-0732">Signal</keyword>
<dbReference type="InterPro" id="IPR013783">
    <property type="entry name" value="Ig-like_fold"/>
</dbReference>
<dbReference type="InterPro" id="IPR013106">
    <property type="entry name" value="Ig_V-set"/>
</dbReference>
<dbReference type="CDD" id="cd05716">
    <property type="entry name" value="IgV_pIgR_like"/>
    <property type="match status" value="1"/>
</dbReference>
<dbReference type="InterPro" id="IPR007110">
    <property type="entry name" value="Ig-like_dom"/>
</dbReference>
<reference evidence="6" key="2">
    <citation type="submission" date="2025-09" db="UniProtKB">
        <authorList>
            <consortium name="Ensembl"/>
        </authorList>
    </citation>
    <scope>IDENTIFICATION</scope>
</reference>
<dbReference type="InterPro" id="IPR036179">
    <property type="entry name" value="Ig-like_dom_sf"/>
</dbReference>
<feature type="domain" description="Ig-like" evidence="5">
    <location>
        <begin position="13"/>
        <end position="122"/>
    </location>
</feature>
<dbReference type="Pfam" id="PF07686">
    <property type="entry name" value="V-set"/>
    <property type="match status" value="1"/>
</dbReference>
<feature type="signal peptide" evidence="4">
    <location>
        <begin position="1"/>
        <end position="17"/>
    </location>
</feature>
<reference evidence="6" key="1">
    <citation type="submission" date="2025-08" db="UniProtKB">
        <authorList>
            <consortium name="Ensembl"/>
        </authorList>
    </citation>
    <scope>IDENTIFICATION</scope>
</reference>
<keyword evidence="3" id="KW-0472">Membrane</keyword>
<dbReference type="Gene3D" id="2.60.40.10">
    <property type="entry name" value="Immunoglobulins"/>
    <property type="match status" value="1"/>
</dbReference>
<evidence type="ECO:0000313" key="7">
    <source>
        <dbReference type="Proteomes" id="UP000694380"/>
    </source>
</evidence>
<sequence>MRIFSVLLWILFPGCWAVMGPGAVRGPPGGSVAVRCRYRTGYEDYPKFWCQEGGWFCSNWFHVVETPGSEAEVKRGRVSIRDNHTQRVFTVTVENLTLADAGMYLCGVQRSGFELRATVEVTISSGKSRRCPPAVSGLPSSGQSQGA</sequence>
<evidence type="ECO:0000256" key="1">
    <source>
        <dbReference type="ARBA" id="ARBA00004370"/>
    </source>
</evidence>
<dbReference type="SMART" id="SM00409">
    <property type="entry name" value="IG"/>
    <property type="match status" value="1"/>
</dbReference>
<dbReference type="AlphaFoldDB" id="A0A8C3IYS5"/>
<dbReference type="Proteomes" id="UP000694380">
    <property type="component" value="Unplaced"/>
</dbReference>
<keyword evidence="7" id="KW-1185">Reference proteome</keyword>
<dbReference type="GO" id="GO:0005886">
    <property type="term" value="C:plasma membrane"/>
    <property type="evidence" value="ECO:0007669"/>
    <property type="project" value="TreeGrafter"/>
</dbReference>
<evidence type="ECO:0000256" key="2">
    <source>
        <dbReference type="ARBA" id="ARBA00022692"/>
    </source>
</evidence>
<evidence type="ECO:0000256" key="4">
    <source>
        <dbReference type="SAM" id="SignalP"/>
    </source>
</evidence>
<dbReference type="InterPro" id="IPR003599">
    <property type="entry name" value="Ig_sub"/>
</dbReference>
<dbReference type="PANTHER" id="PTHR11860:SF87">
    <property type="entry name" value="CMRF35-LIKE MOLECULE 8"/>
    <property type="match status" value="1"/>
</dbReference>
<organism evidence="6 7">
    <name type="scientific">Chrysemys picta bellii</name>
    <name type="common">Western painted turtle</name>
    <name type="synonym">Emys bellii</name>
    <dbReference type="NCBI Taxonomy" id="8478"/>
    <lineage>
        <taxon>Eukaryota</taxon>
        <taxon>Metazoa</taxon>
        <taxon>Chordata</taxon>
        <taxon>Craniata</taxon>
        <taxon>Vertebrata</taxon>
        <taxon>Euteleostomi</taxon>
        <taxon>Archelosauria</taxon>
        <taxon>Testudinata</taxon>
        <taxon>Testudines</taxon>
        <taxon>Cryptodira</taxon>
        <taxon>Durocryptodira</taxon>
        <taxon>Testudinoidea</taxon>
        <taxon>Emydidae</taxon>
        <taxon>Chrysemys</taxon>
    </lineage>
</organism>
<keyword evidence="2" id="KW-0812">Transmembrane</keyword>